<feature type="compositionally biased region" description="Low complexity" evidence="3">
    <location>
        <begin position="41"/>
        <end position="52"/>
    </location>
</feature>
<protein>
    <submittedName>
        <fullName evidence="5">Putative transformer-2 sex-determining protein</fullName>
    </submittedName>
</protein>
<dbReference type="SMART" id="SM00360">
    <property type="entry name" value="RRM"/>
    <property type="match status" value="1"/>
</dbReference>
<feature type="domain" description="RRM" evidence="4">
    <location>
        <begin position="75"/>
        <end position="153"/>
    </location>
</feature>
<name>A0A1Q3FSU8_CULTA</name>
<feature type="compositionally biased region" description="Low complexity" evidence="3">
    <location>
        <begin position="1"/>
        <end position="13"/>
    </location>
</feature>
<dbReference type="PROSITE" id="PS50102">
    <property type="entry name" value="RRM"/>
    <property type="match status" value="1"/>
</dbReference>
<dbReference type="CDD" id="cd12363">
    <property type="entry name" value="RRM_TRA2"/>
    <property type="match status" value="1"/>
</dbReference>
<feature type="region of interest" description="Disordered" evidence="3">
    <location>
        <begin position="151"/>
        <end position="237"/>
    </location>
</feature>
<dbReference type="InterPro" id="IPR012677">
    <property type="entry name" value="Nucleotide-bd_a/b_plait_sf"/>
</dbReference>
<accession>A0A1Q3FSU8</accession>
<dbReference type="InterPro" id="IPR035979">
    <property type="entry name" value="RBD_domain_sf"/>
</dbReference>
<dbReference type="InterPro" id="IPR000504">
    <property type="entry name" value="RRM_dom"/>
</dbReference>
<dbReference type="InterPro" id="IPR050441">
    <property type="entry name" value="RBM"/>
</dbReference>
<proteinExistence type="predicted"/>
<feature type="compositionally biased region" description="Basic residues" evidence="3">
    <location>
        <begin position="14"/>
        <end position="40"/>
    </location>
</feature>
<feature type="compositionally biased region" description="Low complexity" evidence="3">
    <location>
        <begin position="227"/>
        <end position="237"/>
    </location>
</feature>
<organism evidence="5">
    <name type="scientific">Culex tarsalis</name>
    <name type="common">Encephalitis mosquito</name>
    <dbReference type="NCBI Taxonomy" id="7177"/>
    <lineage>
        <taxon>Eukaryota</taxon>
        <taxon>Metazoa</taxon>
        <taxon>Ecdysozoa</taxon>
        <taxon>Arthropoda</taxon>
        <taxon>Hexapoda</taxon>
        <taxon>Insecta</taxon>
        <taxon>Pterygota</taxon>
        <taxon>Neoptera</taxon>
        <taxon>Endopterygota</taxon>
        <taxon>Diptera</taxon>
        <taxon>Nematocera</taxon>
        <taxon>Culicoidea</taxon>
        <taxon>Culicidae</taxon>
        <taxon>Culicinae</taxon>
        <taxon>Culicini</taxon>
        <taxon>Culex</taxon>
        <taxon>Culex</taxon>
    </lineage>
</organism>
<evidence type="ECO:0000256" key="1">
    <source>
        <dbReference type="ARBA" id="ARBA00022884"/>
    </source>
</evidence>
<dbReference type="GO" id="GO:0003723">
    <property type="term" value="F:RNA binding"/>
    <property type="evidence" value="ECO:0007669"/>
    <property type="project" value="UniProtKB-UniRule"/>
</dbReference>
<evidence type="ECO:0000256" key="2">
    <source>
        <dbReference type="PROSITE-ProRule" id="PRU00176"/>
    </source>
</evidence>
<dbReference type="PANTHER" id="PTHR48034">
    <property type="entry name" value="TRANSFORMER-2 SEX-DETERMINING PROTEIN-RELATED"/>
    <property type="match status" value="1"/>
</dbReference>
<dbReference type="Gene3D" id="3.30.70.330">
    <property type="match status" value="1"/>
</dbReference>
<evidence type="ECO:0000259" key="4">
    <source>
        <dbReference type="PROSITE" id="PS50102"/>
    </source>
</evidence>
<dbReference type="SUPFAM" id="SSF54928">
    <property type="entry name" value="RNA-binding domain, RBD"/>
    <property type="match status" value="1"/>
</dbReference>
<evidence type="ECO:0000256" key="3">
    <source>
        <dbReference type="SAM" id="MobiDB-lite"/>
    </source>
</evidence>
<feature type="compositionally biased region" description="Basic residues" evidence="3">
    <location>
        <begin position="194"/>
        <end position="226"/>
    </location>
</feature>
<dbReference type="AlphaFoldDB" id="A0A1Q3FSU8"/>
<reference evidence="5" key="1">
    <citation type="submission" date="2017-01" db="EMBL/GenBank/DDBJ databases">
        <title>A deep insight into the sialotranscriptome of adult male and female Cluex tarsalis mosquitoes.</title>
        <authorList>
            <person name="Ribeiro J.M."/>
            <person name="Moreira F."/>
            <person name="Bernard K.A."/>
            <person name="Calvo E."/>
        </authorList>
    </citation>
    <scope>NUCLEOTIDE SEQUENCE</scope>
    <source>
        <strain evidence="5">Kern County</strain>
        <tissue evidence="5">Salivary glands</tissue>
    </source>
</reference>
<keyword evidence="1 2" id="KW-0694">RNA-binding</keyword>
<dbReference type="EMBL" id="GFDL01004365">
    <property type="protein sequence ID" value="JAV30680.1"/>
    <property type="molecule type" value="Transcribed_RNA"/>
</dbReference>
<feature type="region of interest" description="Disordered" evidence="3">
    <location>
        <begin position="1"/>
        <end position="52"/>
    </location>
</feature>
<evidence type="ECO:0000313" key="5">
    <source>
        <dbReference type="EMBL" id="JAV30680.1"/>
    </source>
</evidence>
<dbReference type="Pfam" id="PF00076">
    <property type="entry name" value="RRM_1"/>
    <property type="match status" value="1"/>
</dbReference>
<sequence>MVLSLSPSRTPPRSYRKHRSDRKSRRSHRRSSRHRRHRRSVSTGSGSSSGCSSCYYRHRSPLPEKERPVDPPPSTCLGVFGLSNYTQEADLRSVFGHFGPIEKVQIVYDAKTKASRGFGFVYFVNLEDASAAKVQCNGMVMHERTIRVDYSVTERPHTPTPGIYMGERDARRHRKHRSSYSYRGRSYDDDYHHGRSRRSSSRSHRRHRRRSSRHRHHRRRRSHSSTRSRSWSYSSRD</sequence>